<feature type="domain" description="PLD phosphodiesterase" evidence="10">
    <location>
        <begin position="340"/>
        <end position="367"/>
    </location>
</feature>
<dbReference type="Pfam" id="PF13091">
    <property type="entry name" value="PLDc_2"/>
    <property type="match status" value="1"/>
</dbReference>
<evidence type="ECO:0000313" key="11">
    <source>
        <dbReference type="EMBL" id="MFC4353373.1"/>
    </source>
</evidence>
<dbReference type="CDD" id="cd09143">
    <property type="entry name" value="PLDc_vPLD1_2_like_bac_2"/>
    <property type="match status" value="1"/>
</dbReference>
<organism evidence="11 12">
    <name type="scientific">Fodinicurvata halophila</name>
    <dbReference type="NCBI Taxonomy" id="1419723"/>
    <lineage>
        <taxon>Bacteria</taxon>
        <taxon>Pseudomonadati</taxon>
        <taxon>Pseudomonadota</taxon>
        <taxon>Alphaproteobacteria</taxon>
        <taxon>Rhodospirillales</taxon>
        <taxon>Rhodovibrionaceae</taxon>
        <taxon>Fodinicurvata</taxon>
    </lineage>
</organism>
<dbReference type="PANTHER" id="PTHR18896">
    <property type="entry name" value="PHOSPHOLIPASE D"/>
    <property type="match status" value="1"/>
</dbReference>
<dbReference type="PANTHER" id="PTHR18896:SF76">
    <property type="entry name" value="PHOSPHOLIPASE"/>
    <property type="match status" value="1"/>
</dbReference>
<evidence type="ECO:0000256" key="4">
    <source>
        <dbReference type="ARBA" id="ARBA00018392"/>
    </source>
</evidence>
<comment type="function">
    <text evidence="2">Could be a virulence factor.</text>
</comment>
<proteinExistence type="predicted"/>
<accession>A0ABV8URC9</accession>
<dbReference type="Proteomes" id="UP001595799">
    <property type="component" value="Unassembled WGS sequence"/>
</dbReference>
<reference evidence="12" key="1">
    <citation type="journal article" date="2019" name="Int. J. Syst. Evol. Microbiol.">
        <title>The Global Catalogue of Microorganisms (GCM) 10K type strain sequencing project: providing services to taxonomists for standard genome sequencing and annotation.</title>
        <authorList>
            <consortium name="The Broad Institute Genomics Platform"/>
            <consortium name="The Broad Institute Genome Sequencing Center for Infectious Disease"/>
            <person name="Wu L."/>
            <person name="Ma J."/>
        </authorList>
    </citation>
    <scope>NUCLEOTIDE SEQUENCE [LARGE SCALE GENOMIC DNA]</scope>
    <source>
        <strain evidence="12">CECT 8472</strain>
    </source>
</reference>
<keyword evidence="6" id="KW-0677">Repeat</keyword>
<dbReference type="SMART" id="SM00155">
    <property type="entry name" value="PLDc"/>
    <property type="match status" value="2"/>
</dbReference>
<evidence type="ECO:0000256" key="3">
    <source>
        <dbReference type="ARBA" id="ARBA00004613"/>
    </source>
</evidence>
<comment type="catalytic activity">
    <reaction evidence="1">
        <text>a 1,2-diacyl-sn-glycero-3-phosphocholine + H2O = a 1,2-diacyl-sn-glycero-3-phosphate + choline + H(+)</text>
        <dbReference type="Rhea" id="RHEA:14445"/>
        <dbReference type="ChEBI" id="CHEBI:15354"/>
        <dbReference type="ChEBI" id="CHEBI:15377"/>
        <dbReference type="ChEBI" id="CHEBI:15378"/>
        <dbReference type="ChEBI" id="CHEBI:57643"/>
        <dbReference type="ChEBI" id="CHEBI:58608"/>
        <dbReference type="EC" id="3.1.4.4"/>
    </reaction>
</comment>
<evidence type="ECO:0000256" key="1">
    <source>
        <dbReference type="ARBA" id="ARBA00000798"/>
    </source>
</evidence>
<evidence type="ECO:0000256" key="6">
    <source>
        <dbReference type="ARBA" id="ARBA00022737"/>
    </source>
</evidence>
<comment type="subcellular location">
    <subcellularLocation>
        <location evidence="3">Secreted</location>
    </subcellularLocation>
</comment>
<dbReference type="InterPro" id="IPR025202">
    <property type="entry name" value="PLD-like_dom"/>
</dbReference>
<dbReference type="Gene3D" id="3.30.870.10">
    <property type="entry name" value="Endonuclease Chain A"/>
    <property type="match status" value="2"/>
</dbReference>
<evidence type="ECO:0000256" key="2">
    <source>
        <dbReference type="ARBA" id="ARBA00003145"/>
    </source>
</evidence>
<evidence type="ECO:0000256" key="7">
    <source>
        <dbReference type="ARBA" id="ARBA00022801"/>
    </source>
</evidence>
<dbReference type="CDD" id="cd09140">
    <property type="entry name" value="PLDc_vPLD1_2_like_bac_1"/>
    <property type="match status" value="1"/>
</dbReference>
<sequence length="484" mass="55183">MKIREACWKTAEAERIGVIVDGARYFAVLREAMLKAESHILFIGWDFERKATLLYPEEHADSDPQAPAQLGRFLRHIVRRKPELTIRILRWSSSVLLNFGRELQTLIRLGWGGSPQIIYRLDNHHPTIACHHQKLIIIDDRIAFCGSIDLVGNRWDTPEHLANDPRRKRRGKAFGPRHEVAMVVDGAAAQALGELARHRWYEALGETLSVTDTANDPWPTFLEPDFRHTQIGIARTQPAYNEQPEVREIEAINLEAIRHARSFIYIENQYFASRRVTEALAERLQAPDGPDVVVINPEKGEDILEEAAMDSARRFAVHYLKQHDLHGRFAIYTPYNAADEPIYVHSKVLIADDRLLRIGSSNLNNRSMGFDTECDVVIDRDLNAEAGTDTERISAKISDLRNRLLAEHLGLDQTSFSQAFNEQGSLLKTIETLRAEQGRRLVHLDLPKPEENNLVVELQLGDPETPVKPKRLARCHLLRQLGFD</sequence>
<evidence type="ECO:0000256" key="5">
    <source>
        <dbReference type="ARBA" id="ARBA00022525"/>
    </source>
</evidence>
<evidence type="ECO:0000259" key="10">
    <source>
        <dbReference type="PROSITE" id="PS50035"/>
    </source>
</evidence>
<evidence type="ECO:0000256" key="8">
    <source>
        <dbReference type="ARBA" id="ARBA00023098"/>
    </source>
</evidence>
<feature type="domain" description="PLD phosphodiesterase" evidence="10">
    <location>
        <begin position="127"/>
        <end position="154"/>
    </location>
</feature>
<evidence type="ECO:0000313" key="12">
    <source>
        <dbReference type="Proteomes" id="UP001595799"/>
    </source>
</evidence>
<dbReference type="PROSITE" id="PS50035">
    <property type="entry name" value="PLD"/>
    <property type="match status" value="2"/>
</dbReference>
<protein>
    <recommendedName>
        <fullName evidence="4">Phospholipase D</fullName>
    </recommendedName>
    <alternativeName>
        <fullName evidence="9">Choline phosphatase</fullName>
    </alternativeName>
</protein>
<comment type="caution">
    <text evidence="11">The sequence shown here is derived from an EMBL/GenBank/DDBJ whole genome shotgun (WGS) entry which is preliminary data.</text>
</comment>
<evidence type="ECO:0000256" key="9">
    <source>
        <dbReference type="ARBA" id="ARBA00029594"/>
    </source>
</evidence>
<dbReference type="InterPro" id="IPR001736">
    <property type="entry name" value="PLipase_D/transphosphatidylase"/>
</dbReference>
<keyword evidence="12" id="KW-1185">Reference proteome</keyword>
<keyword evidence="8" id="KW-0443">Lipid metabolism</keyword>
<keyword evidence="7" id="KW-0378">Hydrolase</keyword>
<name>A0ABV8URC9_9PROT</name>
<gene>
    <name evidence="11" type="ORF">ACFOW6_17630</name>
</gene>
<dbReference type="EMBL" id="JBHSCW010000012">
    <property type="protein sequence ID" value="MFC4353373.1"/>
    <property type="molecule type" value="Genomic_DNA"/>
</dbReference>
<keyword evidence="5" id="KW-0964">Secreted</keyword>
<dbReference type="RefSeq" id="WP_382423748.1">
    <property type="nucleotide sequence ID" value="NZ_JBHSCW010000012.1"/>
</dbReference>
<dbReference type="InterPro" id="IPR015679">
    <property type="entry name" value="PLipase_D_fam"/>
</dbReference>
<dbReference type="Pfam" id="PF00614">
    <property type="entry name" value="PLDc"/>
    <property type="match status" value="1"/>
</dbReference>
<dbReference type="SUPFAM" id="SSF56024">
    <property type="entry name" value="Phospholipase D/nuclease"/>
    <property type="match status" value="2"/>
</dbReference>